<keyword evidence="4" id="KW-0442">Lipid degradation</keyword>
<sequence>MGKCTMMLSLLALLTIMGRPPMAMAAARKANMVTVLSVDGGGIRGIIPGILLAFLESRLQELDGPNARIADYFDVVAGTSTGGLVTTMLTAPNKDKRPLFEAKNITSFYKEHGPKIFSTTSSNVSTGPKYDGKYLRSMVKDMLGSTRMNQTLTCSIIPTFDIKRLQPIIFTTSEIRHCPKTPHTDPTGHVGGGKSR</sequence>
<keyword evidence="2 4" id="KW-0443">Lipid metabolism</keyword>
<evidence type="ECO:0000256" key="5">
    <source>
        <dbReference type="SAM" id="MobiDB-lite"/>
    </source>
</evidence>
<dbReference type="PROSITE" id="PS51635">
    <property type="entry name" value="PNPLA"/>
    <property type="match status" value="1"/>
</dbReference>
<dbReference type="Gene3D" id="3.40.1090.10">
    <property type="entry name" value="Cytosolic phospholipase A2 catalytic domain"/>
    <property type="match status" value="1"/>
</dbReference>
<evidence type="ECO:0000259" key="7">
    <source>
        <dbReference type="PROSITE" id="PS51635"/>
    </source>
</evidence>
<dbReference type="PANTHER" id="PTHR32176:SF43">
    <property type="entry name" value="PATATIN"/>
    <property type="match status" value="1"/>
</dbReference>
<comment type="caution">
    <text evidence="8">The sequence shown here is derived from an EMBL/GenBank/DDBJ whole genome shotgun (WGS) entry which is preliminary data.</text>
</comment>
<dbReference type="OrthoDB" id="1658288at2759"/>
<keyword evidence="6" id="KW-0732">Signal</keyword>
<feature type="short sequence motif" description="GXSXG" evidence="3">
    <location>
        <begin position="78"/>
        <end position="82"/>
    </location>
</feature>
<evidence type="ECO:0000313" key="9">
    <source>
        <dbReference type="Proteomes" id="UP001152484"/>
    </source>
</evidence>
<dbReference type="AlphaFoldDB" id="A0A9P0YMN2"/>
<feature type="short sequence motif" description="GXGXXG" evidence="3">
    <location>
        <begin position="40"/>
        <end position="45"/>
    </location>
</feature>
<dbReference type="InterPro" id="IPR002641">
    <property type="entry name" value="PNPLA_dom"/>
</dbReference>
<comment type="function">
    <text evidence="4">Lipolytic acyl hydrolase (LAH).</text>
</comment>
<comment type="caution">
    <text evidence="3">Lacks conserved residue(s) required for the propagation of feature annotation.</text>
</comment>
<evidence type="ECO:0000256" key="4">
    <source>
        <dbReference type="RuleBase" id="RU361262"/>
    </source>
</evidence>
<evidence type="ECO:0000256" key="1">
    <source>
        <dbReference type="ARBA" id="ARBA00010240"/>
    </source>
</evidence>
<proteinExistence type="inferred from homology"/>
<feature type="domain" description="PNPLA" evidence="7">
    <location>
        <begin position="36"/>
        <end position="196"/>
    </location>
</feature>
<keyword evidence="4" id="KW-0378">Hydrolase</keyword>
<protein>
    <recommendedName>
        <fullName evidence="4">Patatin</fullName>
        <ecNumber evidence="4">3.1.1.-</ecNumber>
    </recommendedName>
</protein>
<evidence type="ECO:0000256" key="3">
    <source>
        <dbReference type="PROSITE-ProRule" id="PRU01161"/>
    </source>
</evidence>
<dbReference type="InterPro" id="IPR016035">
    <property type="entry name" value="Acyl_Trfase/lysoPLipase"/>
</dbReference>
<dbReference type="GO" id="GO:0004620">
    <property type="term" value="F:phospholipase activity"/>
    <property type="evidence" value="ECO:0007669"/>
    <property type="project" value="TreeGrafter"/>
</dbReference>
<evidence type="ECO:0000256" key="6">
    <source>
        <dbReference type="SAM" id="SignalP"/>
    </source>
</evidence>
<dbReference type="GO" id="GO:0047372">
    <property type="term" value="F:monoacylglycerol lipase activity"/>
    <property type="evidence" value="ECO:0007669"/>
    <property type="project" value="TreeGrafter"/>
</dbReference>
<name>A0A9P0YMN2_CUSEU</name>
<comment type="domain">
    <text evidence="4">The nitrogen atoms of the two glycine residues in the GGXR motif define the oxyanion hole, and stabilize the oxyanion that forms during the nucleophilic attack by the catalytic serine during substrate cleavage.</text>
</comment>
<dbReference type="EC" id="3.1.1.-" evidence="4"/>
<dbReference type="Pfam" id="PF01734">
    <property type="entry name" value="Patatin"/>
    <property type="match status" value="1"/>
</dbReference>
<feature type="chain" id="PRO_5040300717" description="Patatin" evidence="6">
    <location>
        <begin position="26"/>
        <end position="196"/>
    </location>
</feature>
<dbReference type="EMBL" id="CAMAPE010000005">
    <property type="protein sequence ID" value="CAH9069392.1"/>
    <property type="molecule type" value="Genomic_DNA"/>
</dbReference>
<evidence type="ECO:0000313" key="8">
    <source>
        <dbReference type="EMBL" id="CAH9069392.1"/>
    </source>
</evidence>
<accession>A0A9P0YMN2</accession>
<gene>
    <name evidence="8" type="ORF">CEURO_LOCUS3191</name>
</gene>
<reference evidence="8" key="1">
    <citation type="submission" date="2022-07" db="EMBL/GenBank/DDBJ databases">
        <authorList>
            <person name="Macas J."/>
            <person name="Novak P."/>
            <person name="Neumann P."/>
        </authorList>
    </citation>
    <scope>NUCLEOTIDE SEQUENCE</scope>
</reference>
<feature type="signal peptide" evidence="6">
    <location>
        <begin position="1"/>
        <end position="25"/>
    </location>
</feature>
<comment type="similarity">
    <text evidence="1 4">Belongs to the patatin family.</text>
</comment>
<evidence type="ECO:0000256" key="2">
    <source>
        <dbReference type="ARBA" id="ARBA00023098"/>
    </source>
</evidence>
<organism evidence="8 9">
    <name type="scientific">Cuscuta europaea</name>
    <name type="common">European dodder</name>
    <dbReference type="NCBI Taxonomy" id="41803"/>
    <lineage>
        <taxon>Eukaryota</taxon>
        <taxon>Viridiplantae</taxon>
        <taxon>Streptophyta</taxon>
        <taxon>Embryophyta</taxon>
        <taxon>Tracheophyta</taxon>
        <taxon>Spermatophyta</taxon>
        <taxon>Magnoliopsida</taxon>
        <taxon>eudicotyledons</taxon>
        <taxon>Gunneridae</taxon>
        <taxon>Pentapetalae</taxon>
        <taxon>asterids</taxon>
        <taxon>lamiids</taxon>
        <taxon>Solanales</taxon>
        <taxon>Convolvulaceae</taxon>
        <taxon>Cuscuteae</taxon>
        <taxon>Cuscuta</taxon>
        <taxon>Cuscuta subgen. Cuscuta</taxon>
    </lineage>
</organism>
<feature type="region of interest" description="Disordered" evidence="5">
    <location>
        <begin position="177"/>
        <end position="196"/>
    </location>
</feature>
<dbReference type="GO" id="GO:0016042">
    <property type="term" value="P:lipid catabolic process"/>
    <property type="evidence" value="ECO:0007669"/>
    <property type="project" value="UniProtKB-KW"/>
</dbReference>
<keyword evidence="9" id="KW-1185">Reference proteome</keyword>
<dbReference type="Proteomes" id="UP001152484">
    <property type="component" value="Unassembled WGS sequence"/>
</dbReference>
<dbReference type="SUPFAM" id="SSF52151">
    <property type="entry name" value="FabD/lysophospholipase-like"/>
    <property type="match status" value="1"/>
</dbReference>
<dbReference type="PANTHER" id="PTHR32176">
    <property type="entry name" value="XYLOSE ISOMERASE"/>
    <property type="match status" value="1"/>
</dbReference>